<name>A0A099EZ28_9RHOB</name>
<dbReference type="AlphaFoldDB" id="A0A099EZ28"/>
<keyword evidence="4" id="KW-1185">Reference proteome</keyword>
<sequence>MTRKQYEWPDGAKLEDHSKRKHKILREYVFDYLTVRCKLPQRERFRLAIVDGFAGGGRYQCGSPGSPLIFIEELKRAVEAVNTHRTVQGLGIIEVECLLIFNDASLDAVELLKGHVAPMQADIAATCPRLHLRVEYLNEFFEVAYTRIKGLLEQGRYKNVLFNLDQCGDSHVNRETIIDIMRSYASAEIFYTFMISSLLAFLKKDQPDQLTKRLDYLGIKGTDITSRNDLMSKNDWLGTAEKMVFEVFHRCAPFVSPFSINNPDGWRYWFIHFANACRARQVYNNILHDNATLQAHFGRSGLNMLSYDPRDDEGRLYLFDNNGRASAKEQLMGDIPRLVSDAGDAMSVMEFYESIYNITPAHADDVHAAIIENPDLEVITPAGGERRKANTIAADDIIKVKNQRSFFPMFLSASSNRKGIKGKN</sequence>
<proteinExistence type="predicted"/>
<dbReference type="NCBIfam" id="TIGR04474">
    <property type="entry name" value="tcm_partner"/>
    <property type="match status" value="1"/>
</dbReference>
<reference evidence="2 4" key="2">
    <citation type="submission" date="2014-10" db="EMBL/GenBank/DDBJ databases">
        <title>Paracoccus sanguinis sp. nov., isolated from clinical specimens of New York State patients.</title>
        <authorList>
            <person name="Mingle L.A."/>
            <person name="Cole J.A."/>
            <person name="Lapierre P."/>
            <person name="Musser K.A."/>
        </authorList>
    </citation>
    <scope>NUCLEOTIDE SEQUENCE [LARGE SCALE GENOMIC DNA]</scope>
    <source>
        <strain evidence="2 4">JCM 14014</strain>
    </source>
</reference>
<gene>
    <name evidence="2" type="ORF">IT41_14290</name>
    <name evidence="3" type="ORF">SAMN04487972_12156</name>
</gene>
<dbReference type="InterPro" id="IPR031009">
    <property type="entry name" value="Tcm_partner"/>
</dbReference>
<feature type="domain" description="GMT-like wHTH" evidence="1">
    <location>
        <begin position="307"/>
        <end position="383"/>
    </location>
</feature>
<protein>
    <submittedName>
        <fullName evidence="3">Three-Cys-motif partner protein</fullName>
    </submittedName>
</protein>
<dbReference type="Proteomes" id="UP000029846">
    <property type="component" value="Unassembled WGS sequence"/>
</dbReference>
<dbReference type="InterPro" id="IPR054339">
    <property type="entry name" value="GMT_wHTH"/>
</dbReference>
<evidence type="ECO:0000313" key="2">
    <source>
        <dbReference type="EMBL" id="KGJ03459.1"/>
    </source>
</evidence>
<dbReference type="eggNOG" id="ENOG502ZADV">
    <property type="taxonomic scope" value="Bacteria"/>
</dbReference>
<evidence type="ECO:0000259" key="1">
    <source>
        <dbReference type="Pfam" id="PF22560"/>
    </source>
</evidence>
<reference evidence="2 4" key="1">
    <citation type="submission" date="2014-09" db="EMBL/GenBank/DDBJ databases">
        <authorList>
            <person name="McGinnis J.M."/>
            <person name="Wolfgang W.J."/>
        </authorList>
    </citation>
    <scope>NUCLEOTIDE SEQUENCE [LARGE SCALE GENOMIC DNA]</scope>
    <source>
        <strain evidence="2 4">JCM 14014</strain>
    </source>
</reference>
<evidence type="ECO:0000313" key="4">
    <source>
        <dbReference type="Proteomes" id="UP000029846"/>
    </source>
</evidence>
<dbReference type="EMBL" id="JRKN01000021">
    <property type="protein sequence ID" value="KGJ03459.1"/>
    <property type="molecule type" value="Genomic_DNA"/>
</dbReference>
<accession>A0A099EZ28</accession>
<dbReference type="EMBL" id="FOJO01000021">
    <property type="protein sequence ID" value="SFA58655.1"/>
    <property type="molecule type" value="Genomic_DNA"/>
</dbReference>
<organism evidence="2 4">
    <name type="scientific">Paracoccus halophilus</name>
    <dbReference type="NCBI Taxonomy" id="376733"/>
    <lineage>
        <taxon>Bacteria</taxon>
        <taxon>Pseudomonadati</taxon>
        <taxon>Pseudomonadota</taxon>
        <taxon>Alphaproteobacteria</taxon>
        <taxon>Rhodobacterales</taxon>
        <taxon>Paracoccaceae</taxon>
        <taxon>Paracoccus</taxon>
    </lineage>
</organism>
<evidence type="ECO:0000313" key="3">
    <source>
        <dbReference type="EMBL" id="SFA58655.1"/>
    </source>
</evidence>
<dbReference type="Proteomes" id="UP000182312">
    <property type="component" value="Unassembled WGS sequence"/>
</dbReference>
<dbReference type="STRING" id="376733.SAMN04487972_12156"/>
<dbReference type="Pfam" id="PF22560">
    <property type="entry name" value="GMT-wHTH"/>
    <property type="match status" value="1"/>
</dbReference>
<dbReference type="OrthoDB" id="275124at2"/>
<evidence type="ECO:0000313" key="5">
    <source>
        <dbReference type="Proteomes" id="UP000182312"/>
    </source>
</evidence>
<dbReference type="RefSeq" id="WP_036742441.1">
    <property type="nucleotide sequence ID" value="NZ_FOJO01000021.1"/>
</dbReference>
<reference evidence="3 5" key="3">
    <citation type="submission" date="2016-10" db="EMBL/GenBank/DDBJ databases">
        <authorList>
            <person name="de Groot N.N."/>
        </authorList>
    </citation>
    <scope>NUCLEOTIDE SEQUENCE [LARGE SCALE GENOMIC DNA]</scope>
    <source>
        <strain evidence="3 5">CGMCC 1.6117</strain>
    </source>
</reference>